<evidence type="ECO:0000259" key="9">
    <source>
        <dbReference type="PROSITE" id="PS50113"/>
    </source>
</evidence>
<dbReference type="Pfam" id="PF00512">
    <property type="entry name" value="HisKA"/>
    <property type="match status" value="1"/>
</dbReference>
<keyword evidence="5 10" id="KW-0418">Kinase</keyword>
<dbReference type="InterPro" id="IPR003594">
    <property type="entry name" value="HATPase_dom"/>
</dbReference>
<feature type="compositionally biased region" description="Basic and acidic residues" evidence="6">
    <location>
        <begin position="645"/>
        <end position="657"/>
    </location>
</feature>
<dbReference type="InterPro" id="IPR036890">
    <property type="entry name" value="HATPase_C_sf"/>
</dbReference>
<dbReference type="SMART" id="SM00387">
    <property type="entry name" value="HATPase_c"/>
    <property type="match status" value="1"/>
</dbReference>
<feature type="domain" description="PAC" evidence="9">
    <location>
        <begin position="99"/>
        <end position="151"/>
    </location>
</feature>
<dbReference type="CDD" id="cd00082">
    <property type="entry name" value="HisKA"/>
    <property type="match status" value="1"/>
</dbReference>
<evidence type="ECO:0000256" key="2">
    <source>
        <dbReference type="ARBA" id="ARBA00012438"/>
    </source>
</evidence>
<evidence type="ECO:0000256" key="4">
    <source>
        <dbReference type="ARBA" id="ARBA00022679"/>
    </source>
</evidence>
<dbReference type="PANTHER" id="PTHR43304">
    <property type="entry name" value="PHYTOCHROME-LIKE PROTEIN CPH1"/>
    <property type="match status" value="1"/>
</dbReference>
<dbReference type="InterPro" id="IPR001610">
    <property type="entry name" value="PAC"/>
</dbReference>
<dbReference type="EMBL" id="CP024646">
    <property type="protein sequence ID" value="AZV26684.1"/>
    <property type="molecule type" value="Genomic_DNA"/>
</dbReference>
<dbReference type="InterPro" id="IPR003661">
    <property type="entry name" value="HisK_dim/P_dom"/>
</dbReference>
<dbReference type="Gene3D" id="3.30.450.20">
    <property type="entry name" value="PAS domain"/>
    <property type="match status" value="3"/>
</dbReference>
<dbReference type="InterPro" id="IPR036097">
    <property type="entry name" value="HisK_dim/P_sf"/>
</dbReference>
<keyword evidence="4" id="KW-0808">Transferase</keyword>
<dbReference type="Pfam" id="PF02518">
    <property type="entry name" value="HATPase_c"/>
    <property type="match status" value="1"/>
</dbReference>
<keyword evidence="3" id="KW-0597">Phosphoprotein</keyword>
<sequence length="657" mass="73368">MRIGMTNEQERVIEDGPDRASDEIMPMPGVEAIIDSIPAMVAFMTPSGELEQVNRQIMDYIGAPLHELKKWQAGETVHPDDLPSVIAAWMHSVGTGTPYEIEHRIRRADGVYRWFHVRGLPIRDSEGTITRWCVLQVDIDERRRDKVLIANALAEVSASEERLRGIIDAVPGFVWSASPEGSVGFVNRRWCDYTGMSLEQACGHGWTASIHPDDAPGLAGYWQGILQSGNAGEYEARLKRFDGVYRWFLIRAVPQRDDTGRLVRWYGENTDIEDRKRAEVFLAKAQRLSATGTFSWRVSTDEITWSDEVYRILELDPDTPPGFEAIYRRVHPDDISSHREMIKRQRRKGRDFEHEHRLLMPDGTVKYVRLVAHSIPHAPDGFEYIAALQDITQRRLAEEVLSKARSELTHLARVASLGAVTASIAHEVNQPLAGIITNASTCLRMLGADPPNVDGARETARRTIRDGNRAADVINRLRALFSKKSITIEDVNLNDAAREVIAMLLGELQRNGVVLHPQFAEALPLVRGDRVQLQQVILNLIMNAAEAMSAIHGRPRQLIVSTGLAPDESVYLAVKDSGNGVDPQDIERIFNAFYTTKSSGMGVGLSISRSIIERHDGKLWASANDGPGTTFTFAIPNSTDLPQTDNRDLADRTVEND</sequence>
<dbReference type="FunFam" id="3.30.450.20:FF:000099">
    <property type="entry name" value="Sensory box sensor histidine kinase"/>
    <property type="match status" value="2"/>
</dbReference>
<dbReference type="SUPFAM" id="SSF55785">
    <property type="entry name" value="PYP-like sensor domain (PAS domain)"/>
    <property type="match status" value="3"/>
</dbReference>
<organism evidence="10 11">
    <name type="scientific">Pseudomonas syringae</name>
    <dbReference type="NCBI Taxonomy" id="317"/>
    <lineage>
        <taxon>Bacteria</taxon>
        <taxon>Pseudomonadati</taxon>
        <taxon>Pseudomonadota</taxon>
        <taxon>Gammaproteobacteria</taxon>
        <taxon>Pseudomonadales</taxon>
        <taxon>Pseudomonadaceae</taxon>
        <taxon>Pseudomonas</taxon>
    </lineage>
</organism>
<evidence type="ECO:0000256" key="6">
    <source>
        <dbReference type="SAM" id="MobiDB-lite"/>
    </source>
</evidence>
<dbReference type="InterPro" id="IPR000700">
    <property type="entry name" value="PAS-assoc_C"/>
</dbReference>
<dbReference type="SMART" id="SM00086">
    <property type="entry name" value="PAC"/>
    <property type="match status" value="3"/>
</dbReference>
<dbReference type="InterPro" id="IPR052162">
    <property type="entry name" value="Sensor_kinase/Photoreceptor"/>
</dbReference>
<feature type="domain" description="Histidine kinase" evidence="7">
    <location>
        <begin position="423"/>
        <end position="639"/>
    </location>
</feature>
<dbReference type="AlphaFoldDB" id="A0A3T0JTC0"/>
<dbReference type="SMART" id="SM00388">
    <property type="entry name" value="HisKA"/>
    <property type="match status" value="1"/>
</dbReference>
<dbReference type="Gene3D" id="3.30.565.10">
    <property type="entry name" value="Histidine kinase-like ATPase, C-terminal domain"/>
    <property type="match status" value="1"/>
</dbReference>
<dbReference type="NCBIfam" id="TIGR00229">
    <property type="entry name" value="sensory_box"/>
    <property type="match status" value="3"/>
</dbReference>
<dbReference type="GO" id="GO:0000155">
    <property type="term" value="F:phosphorelay sensor kinase activity"/>
    <property type="evidence" value="ECO:0007669"/>
    <property type="project" value="InterPro"/>
</dbReference>
<accession>A0A3T0JTC0</accession>
<evidence type="ECO:0000256" key="3">
    <source>
        <dbReference type="ARBA" id="ARBA00022553"/>
    </source>
</evidence>
<feature type="domain" description="PAC" evidence="9">
    <location>
        <begin position="232"/>
        <end position="284"/>
    </location>
</feature>
<evidence type="ECO:0000313" key="10">
    <source>
        <dbReference type="EMBL" id="AZV26684.1"/>
    </source>
</evidence>
<dbReference type="SUPFAM" id="SSF55874">
    <property type="entry name" value="ATPase domain of HSP90 chaperone/DNA topoisomerase II/histidine kinase"/>
    <property type="match status" value="1"/>
</dbReference>
<feature type="compositionally biased region" description="Polar residues" evidence="6">
    <location>
        <begin position="634"/>
        <end position="644"/>
    </location>
</feature>
<dbReference type="Pfam" id="PF08447">
    <property type="entry name" value="PAS_3"/>
    <property type="match status" value="3"/>
</dbReference>
<dbReference type="PRINTS" id="PR00344">
    <property type="entry name" value="BCTRLSENSOR"/>
</dbReference>
<dbReference type="PROSITE" id="PS50109">
    <property type="entry name" value="HIS_KIN"/>
    <property type="match status" value="1"/>
</dbReference>
<dbReference type="PANTHER" id="PTHR43304:SF1">
    <property type="entry name" value="PAC DOMAIN-CONTAINING PROTEIN"/>
    <property type="match status" value="1"/>
</dbReference>
<reference evidence="10 11" key="1">
    <citation type="submission" date="2017-11" db="EMBL/GenBank/DDBJ databases">
        <title>Effect of PGPRs.</title>
        <authorList>
            <person name="Oliva R."/>
            <person name="Nong J."/>
            <person name="Roman V."/>
        </authorList>
    </citation>
    <scope>NUCLEOTIDE SEQUENCE [LARGE SCALE GENOMIC DNA]</scope>
    <source>
        <strain evidence="10">Inb918</strain>
    </source>
</reference>
<gene>
    <name evidence="10" type="ORF">CT157_11915</name>
</gene>
<feature type="region of interest" description="Disordered" evidence="6">
    <location>
        <begin position="634"/>
        <end position="657"/>
    </location>
</feature>
<dbReference type="PROSITE" id="PS50112">
    <property type="entry name" value="PAS"/>
    <property type="match status" value="1"/>
</dbReference>
<dbReference type="InterPro" id="IPR013655">
    <property type="entry name" value="PAS_fold_3"/>
</dbReference>
<dbReference type="InterPro" id="IPR000014">
    <property type="entry name" value="PAS"/>
</dbReference>
<evidence type="ECO:0000256" key="1">
    <source>
        <dbReference type="ARBA" id="ARBA00000085"/>
    </source>
</evidence>
<dbReference type="CDD" id="cd00130">
    <property type="entry name" value="PAS"/>
    <property type="match status" value="3"/>
</dbReference>
<dbReference type="Proteomes" id="UP000282760">
    <property type="component" value="Chromosome"/>
</dbReference>
<dbReference type="SUPFAM" id="SSF47384">
    <property type="entry name" value="Homodimeric domain of signal transducing histidine kinase"/>
    <property type="match status" value="1"/>
</dbReference>
<name>A0A3T0JTC0_PSESX</name>
<dbReference type="PROSITE" id="PS50113">
    <property type="entry name" value="PAC"/>
    <property type="match status" value="3"/>
</dbReference>
<feature type="domain" description="PAC" evidence="9">
    <location>
        <begin position="352"/>
        <end position="403"/>
    </location>
</feature>
<comment type="catalytic activity">
    <reaction evidence="1">
        <text>ATP + protein L-histidine = ADP + protein N-phospho-L-histidine.</text>
        <dbReference type="EC" id="2.7.13.3"/>
    </reaction>
</comment>
<evidence type="ECO:0000259" key="7">
    <source>
        <dbReference type="PROSITE" id="PS50109"/>
    </source>
</evidence>
<proteinExistence type="predicted"/>
<dbReference type="InterPro" id="IPR005467">
    <property type="entry name" value="His_kinase_dom"/>
</dbReference>
<feature type="domain" description="PAS" evidence="8">
    <location>
        <begin position="159"/>
        <end position="229"/>
    </location>
</feature>
<dbReference type="Gene3D" id="1.10.287.130">
    <property type="match status" value="1"/>
</dbReference>
<dbReference type="SMART" id="SM00091">
    <property type="entry name" value="PAS"/>
    <property type="match status" value="3"/>
</dbReference>
<evidence type="ECO:0000313" key="11">
    <source>
        <dbReference type="Proteomes" id="UP000282760"/>
    </source>
</evidence>
<dbReference type="InterPro" id="IPR035965">
    <property type="entry name" value="PAS-like_dom_sf"/>
</dbReference>
<evidence type="ECO:0000259" key="8">
    <source>
        <dbReference type="PROSITE" id="PS50112"/>
    </source>
</evidence>
<evidence type="ECO:0000256" key="5">
    <source>
        <dbReference type="ARBA" id="ARBA00022777"/>
    </source>
</evidence>
<dbReference type="EC" id="2.7.13.3" evidence="2"/>
<dbReference type="InterPro" id="IPR004358">
    <property type="entry name" value="Sig_transdc_His_kin-like_C"/>
</dbReference>
<protein>
    <recommendedName>
        <fullName evidence="2">histidine kinase</fullName>
        <ecNumber evidence="2">2.7.13.3</ecNumber>
    </recommendedName>
</protein>